<name>A0ABR2YKU2_9CHLO</name>
<dbReference type="EMBL" id="JALJOT010000009">
    <property type="protein sequence ID" value="KAK9907404.1"/>
    <property type="molecule type" value="Genomic_DNA"/>
</dbReference>
<protein>
    <submittedName>
        <fullName evidence="1">Uncharacterized protein</fullName>
    </submittedName>
</protein>
<organism evidence="1 2">
    <name type="scientific">Coccomyxa subellipsoidea</name>
    <dbReference type="NCBI Taxonomy" id="248742"/>
    <lineage>
        <taxon>Eukaryota</taxon>
        <taxon>Viridiplantae</taxon>
        <taxon>Chlorophyta</taxon>
        <taxon>core chlorophytes</taxon>
        <taxon>Trebouxiophyceae</taxon>
        <taxon>Trebouxiophyceae incertae sedis</taxon>
        <taxon>Coccomyxaceae</taxon>
        <taxon>Coccomyxa</taxon>
    </lineage>
</organism>
<sequence length="86" mass="9842">MRLKKRALMSTEDRRVCFLLRVGDGLSLPSLPRLQDYIQDLDDEAYEGVLWGLAGAAHSKIVIRGRTTLSLLYRILWQLMKNGLPQ</sequence>
<gene>
    <name evidence="1" type="ORF">WJX75_003021</name>
</gene>
<evidence type="ECO:0000313" key="2">
    <source>
        <dbReference type="Proteomes" id="UP001491310"/>
    </source>
</evidence>
<comment type="caution">
    <text evidence="1">The sequence shown here is derived from an EMBL/GenBank/DDBJ whole genome shotgun (WGS) entry which is preliminary data.</text>
</comment>
<keyword evidence="2" id="KW-1185">Reference proteome</keyword>
<dbReference type="Proteomes" id="UP001491310">
    <property type="component" value="Unassembled WGS sequence"/>
</dbReference>
<proteinExistence type="predicted"/>
<evidence type="ECO:0000313" key="1">
    <source>
        <dbReference type="EMBL" id="KAK9907404.1"/>
    </source>
</evidence>
<accession>A0ABR2YKU2</accession>
<reference evidence="1 2" key="1">
    <citation type="journal article" date="2024" name="Nat. Commun.">
        <title>Phylogenomics reveals the evolutionary origins of lichenization in chlorophyte algae.</title>
        <authorList>
            <person name="Puginier C."/>
            <person name="Libourel C."/>
            <person name="Otte J."/>
            <person name="Skaloud P."/>
            <person name="Haon M."/>
            <person name="Grisel S."/>
            <person name="Petersen M."/>
            <person name="Berrin J.G."/>
            <person name="Delaux P.M."/>
            <person name="Dal Grande F."/>
            <person name="Keller J."/>
        </authorList>
    </citation>
    <scope>NUCLEOTIDE SEQUENCE [LARGE SCALE GENOMIC DNA]</scope>
    <source>
        <strain evidence="1 2">SAG 216-7</strain>
    </source>
</reference>